<accession>A0A938YEB9</accession>
<dbReference type="EC" id="3.5.1.18" evidence="5"/>
<evidence type="ECO:0000256" key="1">
    <source>
        <dbReference type="ARBA" id="ARBA00001947"/>
    </source>
</evidence>
<dbReference type="Gene3D" id="3.30.70.360">
    <property type="match status" value="1"/>
</dbReference>
<dbReference type="SUPFAM" id="SSF55031">
    <property type="entry name" value="Bacterial exopeptidase dimerisation domain"/>
    <property type="match status" value="1"/>
</dbReference>
<dbReference type="InterPro" id="IPR050072">
    <property type="entry name" value="Peptidase_M20A"/>
</dbReference>
<dbReference type="NCBIfam" id="TIGR01900">
    <property type="entry name" value="dapE-gram_pos"/>
    <property type="match status" value="1"/>
</dbReference>
<dbReference type="Proteomes" id="UP000663792">
    <property type="component" value="Unassembled WGS sequence"/>
</dbReference>
<dbReference type="GO" id="GO:0006526">
    <property type="term" value="P:L-arginine biosynthetic process"/>
    <property type="evidence" value="ECO:0007669"/>
    <property type="project" value="TreeGrafter"/>
</dbReference>
<feature type="domain" description="Peptidase M20 dimerisation" evidence="6">
    <location>
        <begin position="170"/>
        <end position="267"/>
    </location>
</feature>
<dbReference type="InterPro" id="IPR011650">
    <property type="entry name" value="Peptidase_M20_dimer"/>
</dbReference>
<dbReference type="PANTHER" id="PTHR43808:SF31">
    <property type="entry name" value="N-ACETYL-L-CITRULLINE DEACETYLASE"/>
    <property type="match status" value="1"/>
</dbReference>
<evidence type="ECO:0000259" key="6">
    <source>
        <dbReference type="Pfam" id="PF07687"/>
    </source>
</evidence>
<evidence type="ECO:0000256" key="3">
    <source>
        <dbReference type="ARBA" id="ARBA00022801"/>
    </source>
</evidence>
<reference evidence="7" key="1">
    <citation type="submission" date="2021-01" db="EMBL/GenBank/DDBJ databases">
        <title>YIM 132084 draft genome.</title>
        <authorList>
            <person name="An D."/>
        </authorList>
    </citation>
    <scope>NUCLEOTIDE SEQUENCE</scope>
    <source>
        <strain evidence="7">YIM 132084</strain>
    </source>
</reference>
<dbReference type="PANTHER" id="PTHR43808">
    <property type="entry name" value="ACETYLORNITHINE DEACETYLASE"/>
    <property type="match status" value="1"/>
</dbReference>
<evidence type="ECO:0000313" key="7">
    <source>
        <dbReference type="EMBL" id="MBM9468274.1"/>
    </source>
</evidence>
<keyword evidence="4" id="KW-0862">Zinc</keyword>
<dbReference type="PROSITE" id="PS00758">
    <property type="entry name" value="ARGE_DAPE_CPG2_1"/>
    <property type="match status" value="1"/>
</dbReference>
<comment type="caution">
    <text evidence="7">The sequence shown here is derived from an EMBL/GenBank/DDBJ whole genome shotgun (WGS) entry which is preliminary data.</text>
</comment>
<protein>
    <recommendedName>
        <fullName evidence="5">Succinyl-diaminopimelate desuccinylase</fullName>
        <ecNumber evidence="5">3.5.1.18</ecNumber>
    </recommendedName>
</protein>
<dbReference type="SUPFAM" id="SSF53187">
    <property type="entry name" value="Zn-dependent exopeptidases"/>
    <property type="match status" value="1"/>
</dbReference>
<dbReference type="InterPro" id="IPR036264">
    <property type="entry name" value="Bact_exopeptidase_dim_dom"/>
</dbReference>
<name>A0A938YEB9_9ACTN</name>
<dbReference type="AlphaFoldDB" id="A0A938YEB9"/>
<gene>
    <name evidence="7" type="ORF">JL106_13395</name>
</gene>
<dbReference type="InterPro" id="IPR001261">
    <property type="entry name" value="ArgE/DapE_CS"/>
</dbReference>
<keyword evidence="3 7" id="KW-0378">Hydrolase</keyword>
<organism evidence="7 8">
    <name type="scientific">Nakamurella leprariae</name>
    <dbReference type="NCBI Taxonomy" id="2803911"/>
    <lineage>
        <taxon>Bacteria</taxon>
        <taxon>Bacillati</taxon>
        <taxon>Actinomycetota</taxon>
        <taxon>Actinomycetes</taxon>
        <taxon>Nakamurellales</taxon>
        <taxon>Nakamurellaceae</taxon>
        <taxon>Nakamurella</taxon>
    </lineage>
</organism>
<evidence type="ECO:0000256" key="5">
    <source>
        <dbReference type="NCBIfam" id="TIGR01900"/>
    </source>
</evidence>
<dbReference type="GO" id="GO:0008777">
    <property type="term" value="F:acetylornithine deacetylase activity"/>
    <property type="evidence" value="ECO:0007669"/>
    <property type="project" value="TreeGrafter"/>
</dbReference>
<evidence type="ECO:0000256" key="2">
    <source>
        <dbReference type="ARBA" id="ARBA00022723"/>
    </source>
</evidence>
<keyword evidence="8" id="KW-1185">Reference proteome</keyword>
<evidence type="ECO:0000313" key="8">
    <source>
        <dbReference type="Proteomes" id="UP000663792"/>
    </source>
</evidence>
<dbReference type="InterPro" id="IPR002933">
    <property type="entry name" value="Peptidase_M20"/>
</dbReference>
<dbReference type="InterPro" id="IPR010174">
    <property type="entry name" value="Succinyl-DAP_deSuclase_DapE"/>
</dbReference>
<keyword evidence="2" id="KW-0479">Metal-binding</keyword>
<dbReference type="GO" id="GO:0046872">
    <property type="term" value="F:metal ion binding"/>
    <property type="evidence" value="ECO:0007669"/>
    <property type="project" value="UniProtKB-KW"/>
</dbReference>
<evidence type="ECO:0000256" key="4">
    <source>
        <dbReference type="ARBA" id="ARBA00022833"/>
    </source>
</evidence>
<dbReference type="RefSeq" id="WP_205261284.1">
    <property type="nucleotide sequence ID" value="NZ_JAERWK010000016.1"/>
</dbReference>
<sequence length="375" mass="39573">MTLDLTRDPADLTADLVDVPSVSGTEGPLADAVEAAVRAVGRFEMLRTGNTVLARTHLGRRSRVLLAGHLDTVPIADNVPSTRDGDRLAGCGTTDMKSGDAMLLHLAATVWADGREPSHDLTFVFYDCEEVEFARNGLTRVQAEHADWLAADLAVLAEPTGGQVEAGCQGTVSVAVTVPGRRAHAARAWMGRNAIHRAAVVLDRLAAHRPRSVDIDGCVYREGLNATAITAGVASNVLPDDCVIRVNHRFAPDRSVEQAVTALTEVLLPAGQPGDPSDEDDAEAPITVTVLDSAAGALPGLTAPAAARFVAAVRAAGGQVQAKYGWTDVSRFAALGIPAVNYGPGDPSLAHTRDEWVSREQIRTMTEVLRSFLMG</sequence>
<proteinExistence type="predicted"/>
<dbReference type="Pfam" id="PF01546">
    <property type="entry name" value="Peptidase_M20"/>
    <property type="match status" value="1"/>
</dbReference>
<dbReference type="Pfam" id="PF07687">
    <property type="entry name" value="M20_dimer"/>
    <property type="match status" value="1"/>
</dbReference>
<dbReference type="GO" id="GO:0009089">
    <property type="term" value="P:lysine biosynthetic process via diaminopimelate"/>
    <property type="evidence" value="ECO:0007669"/>
    <property type="project" value="UniProtKB-UniRule"/>
</dbReference>
<dbReference type="Gene3D" id="3.40.630.10">
    <property type="entry name" value="Zn peptidases"/>
    <property type="match status" value="1"/>
</dbReference>
<dbReference type="GO" id="GO:0009014">
    <property type="term" value="F:succinyl-diaminopimelate desuccinylase activity"/>
    <property type="evidence" value="ECO:0007669"/>
    <property type="project" value="UniProtKB-UniRule"/>
</dbReference>
<dbReference type="EMBL" id="JAERWK010000016">
    <property type="protein sequence ID" value="MBM9468274.1"/>
    <property type="molecule type" value="Genomic_DNA"/>
</dbReference>
<comment type="cofactor">
    <cofactor evidence="1">
        <name>Zn(2+)</name>
        <dbReference type="ChEBI" id="CHEBI:29105"/>
    </cofactor>
</comment>